<keyword evidence="8 10" id="KW-0539">Nucleus</keyword>
<dbReference type="Pfam" id="PF02475">
    <property type="entry name" value="TRM5-TYW2_MTfase"/>
    <property type="match status" value="1"/>
</dbReference>
<evidence type="ECO:0000259" key="12">
    <source>
        <dbReference type="PROSITE" id="PS51684"/>
    </source>
</evidence>
<dbReference type="GO" id="GO:0070901">
    <property type="term" value="P:mitochondrial tRNA methylation"/>
    <property type="evidence" value="ECO:0007669"/>
    <property type="project" value="TreeGrafter"/>
</dbReference>
<feature type="domain" description="SAM-dependent methyltransferase TRM5/TYW2-type" evidence="12">
    <location>
        <begin position="139"/>
        <end position="528"/>
    </location>
</feature>
<evidence type="ECO:0000256" key="6">
    <source>
        <dbReference type="ARBA" id="ARBA00022694"/>
    </source>
</evidence>
<evidence type="ECO:0000256" key="1">
    <source>
        <dbReference type="ARBA" id="ARBA00009775"/>
    </source>
</evidence>
<keyword evidence="4 10" id="KW-0808">Transferase</keyword>
<dbReference type="Gene3D" id="3.30.300.110">
    <property type="entry name" value="Met-10+ protein-like domains"/>
    <property type="match status" value="1"/>
</dbReference>
<evidence type="ECO:0000256" key="2">
    <source>
        <dbReference type="ARBA" id="ARBA00022490"/>
    </source>
</evidence>
<comment type="subcellular location">
    <subcellularLocation>
        <location evidence="10">Mitochondrion matrix</location>
    </subcellularLocation>
    <subcellularLocation>
        <location evidence="10">Nucleus</location>
    </subcellularLocation>
    <subcellularLocation>
        <location evidence="10">Cytoplasm</location>
    </subcellularLocation>
    <text evidence="10">Predominantly in the mitochondria and in the nucleus.</text>
</comment>
<dbReference type="HAMAP" id="MF_03152">
    <property type="entry name" value="TRM5"/>
    <property type="match status" value="1"/>
</dbReference>
<dbReference type="SUPFAM" id="SSF53335">
    <property type="entry name" value="S-adenosyl-L-methionine-dependent methyltransferases"/>
    <property type="match status" value="1"/>
</dbReference>
<comment type="subunit">
    <text evidence="10">Monomer.</text>
</comment>
<keyword evidence="3 10" id="KW-0489">Methyltransferase</keyword>
<evidence type="ECO:0000256" key="4">
    <source>
        <dbReference type="ARBA" id="ARBA00022679"/>
    </source>
</evidence>
<dbReference type="PROSITE" id="PS51684">
    <property type="entry name" value="SAM_MT_TRM5_TYW2"/>
    <property type="match status" value="1"/>
</dbReference>
<dbReference type="CDD" id="cd02440">
    <property type="entry name" value="AdoMet_MTases"/>
    <property type="match status" value="1"/>
</dbReference>
<dbReference type="InterPro" id="IPR030382">
    <property type="entry name" value="MeTrfase_TRM5/TYW2"/>
</dbReference>
<evidence type="ECO:0000256" key="3">
    <source>
        <dbReference type="ARBA" id="ARBA00022603"/>
    </source>
</evidence>
<dbReference type="PANTHER" id="PTHR23245:SF36">
    <property type="entry name" value="TRNA (GUANINE(37)-N1)-METHYLTRANSFERASE"/>
    <property type="match status" value="1"/>
</dbReference>
<dbReference type="InterPro" id="IPR025792">
    <property type="entry name" value="tRNA_Gua_MeTrfase_euk"/>
</dbReference>
<dbReference type="Pfam" id="PF25133">
    <property type="entry name" value="TYW2_N_2"/>
    <property type="match status" value="1"/>
</dbReference>
<feature type="region of interest" description="Disordered" evidence="11">
    <location>
        <begin position="332"/>
        <end position="412"/>
    </location>
</feature>
<dbReference type="GO" id="GO:0002939">
    <property type="term" value="P:tRNA N1-guanine methylation"/>
    <property type="evidence" value="ECO:0007669"/>
    <property type="project" value="TreeGrafter"/>
</dbReference>
<dbReference type="InterPro" id="IPR056743">
    <property type="entry name" value="TRM5-TYW2-like_MTfase"/>
</dbReference>
<dbReference type="InterPro" id="IPR056744">
    <property type="entry name" value="TRM5/TYW2-like_N"/>
</dbReference>
<comment type="similarity">
    <text evidence="10">Belongs to the TRM5 / TYW2 family.</text>
</comment>
<comment type="catalytic activity">
    <reaction evidence="9 10">
        <text>guanosine(37) in tRNA + S-adenosyl-L-methionine = N(1)-methylguanosine(37) in tRNA + S-adenosyl-L-homocysteine + H(+)</text>
        <dbReference type="Rhea" id="RHEA:36899"/>
        <dbReference type="Rhea" id="RHEA-COMP:10145"/>
        <dbReference type="Rhea" id="RHEA-COMP:10147"/>
        <dbReference type="ChEBI" id="CHEBI:15378"/>
        <dbReference type="ChEBI" id="CHEBI:57856"/>
        <dbReference type="ChEBI" id="CHEBI:59789"/>
        <dbReference type="ChEBI" id="CHEBI:73542"/>
        <dbReference type="ChEBI" id="CHEBI:74269"/>
        <dbReference type="EC" id="2.1.1.228"/>
    </reaction>
</comment>
<keyword evidence="6 10" id="KW-0819">tRNA processing</keyword>
<protein>
    <recommendedName>
        <fullName evidence="10">tRNA (guanine(37)-N1)-methyltransferase</fullName>
        <ecNumber evidence="10">2.1.1.228</ecNumber>
    </recommendedName>
    <alternativeName>
        <fullName evidence="10">M1G-methyltransferase</fullName>
    </alternativeName>
    <alternativeName>
        <fullName evidence="10">tRNA [GM37] methyltransferase</fullName>
    </alternativeName>
    <alternativeName>
        <fullName evidence="10">tRNA methyltransferase 5</fullName>
    </alternativeName>
</protein>
<feature type="region of interest" description="Disordered" evidence="11">
    <location>
        <begin position="539"/>
        <end position="561"/>
    </location>
</feature>
<dbReference type="EMBL" id="LN483116">
    <property type="protein sequence ID" value="CDZ96177.1"/>
    <property type="molecule type" value="Genomic_DNA"/>
</dbReference>
<reference evidence="13" key="1">
    <citation type="submission" date="2014-08" db="EMBL/GenBank/DDBJ databases">
        <authorList>
            <person name="Sharma Rahul"/>
            <person name="Thines Marco"/>
        </authorList>
    </citation>
    <scope>NUCLEOTIDE SEQUENCE</scope>
</reference>
<feature type="binding site" evidence="10">
    <location>
        <position position="433"/>
    </location>
    <ligand>
        <name>S-adenosyl-L-methionine</name>
        <dbReference type="ChEBI" id="CHEBI:59789"/>
    </ligand>
</feature>
<feature type="compositionally biased region" description="Low complexity" evidence="11">
    <location>
        <begin position="378"/>
        <end position="398"/>
    </location>
</feature>
<dbReference type="EC" id="2.1.1.228" evidence="10"/>
<evidence type="ECO:0000313" key="13">
    <source>
        <dbReference type="EMBL" id="CDZ96177.1"/>
    </source>
</evidence>
<comment type="similarity">
    <text evidence="1">Belongs to the class I-like SAM-binding methyltransferase superfamily. TRM5/TYW2 family.</text>
</comment>
<gene>
    <name evidence="10" type="primary">TRM5</name>
</gene>
<feature type="binding site" evidence="10">
    <location>
        <begin position="294"/>
        <end position="295"/>
    </location>
    <ligand>
        <name>S-adenosyl-L-methionine</name>
        <dbReference type="ChEBI" id="CHEBI:59789"/>
    </ligand>
</feature>
<feature type="binding site" evidence="10">
    <location>
        <position position="228"/>
    </location>
    <ligand>
        <name>S-adenosyl-L-methionine</name>
        <dbReference type="ChEBI" id="CHEBI:59789"/>
    </ligand>
</feature>
<evidence type="ECO:0000256" key="8">
    <source>
        <dbReference type="ARBA" id="ARBA00023242"/>
    </source>
</evidence>
<dbReference type="FunFam" id="3.30.300.110:FF:000001">
    <property type="entry name" value="tRNA (guanine(37)-N1)-methyltransferase"/>
    <property type="match status" value="1"/>
</dbReference>
<dbReference type="AlphaFoldDB" id="A0A0F7SGL9"/>
<evidence type="ECO:0000256" key="7">
    <source>
        <dbReference type="ARBA" id="ARBA00023128"/>
    </source>
</evidence>
<evidence type="ECO:0000256" key="9">
    <source>
        <dbReference type="ARBA" id="ARBA00047783"/>
    </source>
</evidence>
<dbReference type="GO" id="GO:0005759">
    <property type="term" value="C:mitochondrial matrix"/>
    <property type="evidence" value="ECO:0007669"/>
    <property type="project" value="UniProtKB-SubCell"/>
</dbReference>
<feature type="compositionally biased region" description="Basic and acidic residues" evidence="11">
    <location>
        <begin position="541"/>
        <end position="555"/>
    </location>
</feature>
<sequence>MFNTSIRPAIPKFPGMTTLDKEAFNIQIPVVRAKVPTSAMRQINRNPLFKMTKQSGVTGKGLAVVTDEKDSDMRWIPLPAHTKADLPQETLDALLELAGFVEVEDSSVTLGWNYWTVQEIISAILPEDADMQDGIPSSFTMTGHVAHLNLKKSMLPYRFLIGQILLDKAQTIETVVNKLDTIEDQFRVFKMELLAGKDDYLVSQIEQECKFTFDFSQVYWNSRLTNEHRRLVNLFNPGDLVVDVMAGVGPFVVPAAKKGCYVLGNDLNPHSYKYMRLNTEQNKVVDNVRLFNDDGRNFIQTIAFEAYMFPFLEPSLERQLLCRPDIPNIGKIPGSMGFQSSNETHPPVDSASRQTEHHSSHTFPDLAILHSDSRSAVSPSDPTSTTTTTTTTTTPNTTVQHPNPDVAGRSRRRVKAPKPIYEPTLFIKHFVMNLPDSALEFLDAYRGCYRPLVDDAGLSEHKIEMPMIHVHCFAPSIAEGAHKEIFQRASERLGYTIDPANDPTVYIEQVRLVAPKKWMYCLGFTLPREVAFACKGSVGTQKEEEKKEAVEKGENDSTQDL</sequence>
<dbReference type="GO" id="GO:0005634">
    <property type="term" value="C:nucleus"/>
    <property type="evidence" value="ECO:0007669"/>
    <property type="project" value="UniProtKB-SubCell"/>
</dbReference>
<evidence type="ECO:0000256" key="5">
    <source>
        <dbReference type="ARBA" id="ARBA00022691"/>
    </source>
</evidence>
<keyword evidence="7 10" id="KW-0496">Mitochondrion</keyword>
<dbReference type="InterPro" id="IPR029063">
    <property type="entry name" value="SAM-dependent_MTases_sf"/>
</dbReference>
<name>A0A0F7SGL9_PHARH</name>
<keyword evidence="2 10" id="KW-0963">Cytoplasm</keyword>
<dbReference type="GO" id="GO:0052906">
    <property type="term" value="F:tRNA (guanine(37)-N1)-methyltransferase activity"/>
    <property type="evidence" value="ECO:0007669"/>
    <property type="project" value="UniProtKB-UniRule"/>
</dbReference>
<dbReference type="Gene3D" id="3.40.50.150">
    <property type="entry name" value="Vaccinia Virus protein VP39"/>
    <property type="match status" value="1"/>
</dbReference>
<comment type="function">
    <text evidence="10">Specifically methylates the N1 position of guanosine-37 in various cytoplasmic and mitochondrial tRNAs. Methylation is not dependent on the nature of the nucleoside 5' of the target nucleoside. This is the first step in the biosynthesis of wybutosine (yW), a modified base adjacent to the anticodon of tRNAs and required for accurate decoding.</text>
</comment>
<proteinExistence type="inferred from homology"/>
<accession>A0A0F7SGL9</accession>
<feature type="binding site" evidence="10">
    <location>
        <begin position="266"/>
        <end position="267"/>
    </location>
    <ligand>
        <name>S-adenosyl-L-methionine</name>
        <dbReference type="ChEBI" id="CHEBI:59789"/>
    </ligand>
</feature>
<evidence type="ECO:0000256" key="10">
    <source>
        <dbReference type="HAMAP-Rule" id="MF_03152"/>
    </source>
</evidence>
<keyword evidence="5 10" id="KW-0949">S-adenosyl-L-methionine</keyword>
<dbReference type="PANTHER" id="PTHR23245">
    <property type="entry name" value="TRNA METHYLTRANSFERASE"/>
    <property type="match status" value="1"/>
</dbReference>
<evidence type="ECO:0000256" key="11">
    <source>
        <dbReference type="SAM" id="MobiDB-lite"/>
    </source>
</evidence>
<organism evidence="13">
    <name type="scientific">Phaffia rhodozyma</name>
    <name type="common">Yeast</name>
    <name type="synonym">Xanthophyllomyces dendrorhous</name>
    <dbReference type="NCBI Taxonomy" id="264483"/>
    <lineage>
        <taxon>Eukaryota</taxon>
        <taxon>Fungi</taxon>
        <taxon>Dikarya</taxon>
        <taxon>Basidiomycota</taxon>
        <taxon>Agaricomycotina</taxon>
        <taxon>Tremellomycetes</taxon>
        <taxon>Cystofilobasidiales</taxon>
        <taxon>Mrakiaceae</taxon>
        <taxon>Phaffia</taxon>
    </lineage>
</organism>